<comment type="caution">
    <text evidence="4">The sequence shown here is derived from an EMBL/GenBank/DDBJ whole genome shotgun (WGS) entry which is preliminary data.</text>
</comment>
<evidence type="ECO:0000313" key="4">
    <source>
        <dbReference type="EMBL" id="PAU80612.1"/>
    </source>
</evidence>
<gene>
    <name evidence="4" type="ORF">CK501_09315</name>
</gene>
<dbReference type="RefSeq" id="WP_095617447.1">
    <property type="nucleotide sequence ID" value="NZ_NSKD01000003.1"/>
</dbReference>
<organism evidence="4 5">
    <name type="scientific">Halovibrio salipaludis</name>
    <dbReference type="NCBI Taxonomy" id="2032626"/>
    <lineage>
        <taxon>Bacteria</taxon>
        <taxon>Pseudomonadati</taxon>
        <taxon>Pseudomonadota</taxon>
        <taxon>Gammaproteobacteria</taxon>
        <taxon>Oceanospirillales</taxon>
        <taxon>Halomonadaceae</taxon>
        <taxon>Halovibrio</taxon>
    </lineage>
</organism>
<dbReference type="AlphaFoldDB" id="A0A2A2F7M6"/>
<feature type="chain" id="PRO_5012719679" evidence="2">
    <location>
        <begin position="23"/>
        <end position="192"/>
    </location>
</feature>
<dbReference type="EMBL" id="NSKD01000003">
    <property type="protein sequence ID" value="PAU80612.1"/>
    <property type="molecule type" value="Genomic_DNA"/>
</dbReference>
<evidence type="ECO:0000256" key="1">
    <source>
        <dbReference type="ARBA" id="ARBA00007734"/>
    </source>
</evidence>
<keyword evidence="2" id="KW-0732">Signal</keyword>
<name>A0A2A2F7M6_9GAMM</name>
<dbReference type="Gene3D" id="1.10.530.10">
    <property type="match status" value="1"/>
</dbReference>
<feature type="signal peptide" evidence="2">
    <location>
        <begin position="1"/>
        <end position="22"/>
    </location>
</feature>
<proteinExistence type="inferred from homology"/>
<evidence type="ECO:0000313" key="5">
    <source>
        <dbReference type="Proteomes" id="UP000218896"/>
    </source>
</evidence>
<reference evidence="4 5" key="1">
    <citation type="submission" date="2017-08" db="EMBL/GenBank/DDBJ databases">
        <title>Halovibrio sewagensis sp. nov., isolated from wastewater of high salinity.</title>
        <authorList>
            <person name="Dong X."/>
            <person name="Zhang G."/>
        </authorList>
    </citation>
    <scope>NUCLEOTIDE SEQUENCE [LARGE SCALE GENOMIC DNA]</scope>
    <source>
        <strain evidence="4 5">YL5-2</strain>
    </source>
</reference>
<dbReference type="PANTHER" id="PTHR37423">
    <property type="entry name" value="SOLUBLE LYTIC MUREIN TRANSGLYCOSYLASE-RELATED"/>
    <property type="match status" value="1"/>
</dbReference>
<dbReference type="CDD" id="cd00254">
    <property type="entry name" value="LT-like"/>
    <property type="match status" value="1"/>
</dbReference>
<dbReference type="Pfam" id="PF01464">
    <property type="entry name" value="SLT"/>
    <property type="match status" value="1"/>
</dbReference>
<sequence>MRTAVSIAVLGLALLLAGPAHTATTTQPDPELRSKLREAVRASDSFDDRYDAEVWLVDMSGRTKRWLDDHDRRLDILRLVHREATRRDLSPEVVLAVIQVESGFDRFAISPVGAQGLMQVMPFWKKEIGRPDDNLTKIETNLVYGTTILAHYLEREDGDLAKALARYNGSVGKTWYAERVFNALEQYFHVNR</sequence>
<comment type="similarity">
    <text evidence="1">Belongs to the transglycosylase Slt family.</text>
</comment>
<dbReference type="InterPro" id="IPR023346">
    <property type="entry name" value="Lysozyme-like_dom_sf"/>
</dbReference>
<evidence type="ECO:0000256" key="2">
    <source>
        <dbReference type="SAM" id="SignalP"/>
    </source>
</evidence>
<accession>A0A2A2F7M6</accession>
<dbReference type="Proteomes" id="UP000218896">
    <property type="component" value="Unassembled WGS sequence"/>
</dbReference>
<evidence type="ECO:0000259" key="3">
    <source>
        <dbReference type="Pfam" id="PF01464"/>
    </source>
</evidence>
<dbReference type="PANTHER" id="PTHR37423:SF2">
    <property type="entry name" value="MEMBRANE-BOUND LYTIC MUREIN TRANSGLYCOSYLASE C"/>
    <property type="match status" value="1"/>
</dbReference>
<keyword evidence="5" id="KW-1185">Reference proteome</keyword>
<feature type="domain" description="Transglycosylase SLT" evidence="3">
    <location>
        <begin position="80"/>
        <end position="179"/>
    </location>
</feature>
<dbReference type="InterPro" id="IPR008258">
    <property type="entry name" value="Transglycosylase_SLT_dom_1"/>
</dbReference>
<dbReference type="SUPFAM" id="SSF53955">
    <property type="entry name" value="Lysozyme-like"/>
    <property type="match status" value="1"/>
</dbReference>
<dbReference type="OrthoDB" id="92254at2"/>
<protein>
    <submittedName>
        <fullName evidence="4">Transglycosylase</fullName>
    </submittedName>
</protein>